<dbReference type="InterPro" id="IPR013217">
    <property type="entry name" value="Methyltransf_12"/>
</dbReference>
<dbReference type="SUPFAM" id="SSF53335">
    <property type="entry name" value="S-adenosyl-L-methionine-dependent methyltransferases"/>
    <property type="match status" value="1"/>
</dbReference>
<dbReference type="Pfam" id="PF14765">
    <property type="entry name" value="PS-DH"/>
    <property type="match status" value="1"/>
</dbReference>
<dbReference type="InterPro" id="IPR020845">
    <property type="entry name" value="AMP-binding_CS"/>
</dbReference>
<dbReference type="Gene3D" id="3.30.300.30">
    <property type="match status" value="1"/>
</dbReference>
<dbReference type="InterPro" id="IPR013120">
    <property type="entry name" value="FAR_NAD-bd"/>
</dbReference>
<dbReference type="InterPro" id="IPR042104">
    <property type="entry name" value="PKS_dehydratase_sf"/>
</dbReference>
<dbReference type="Gene3D" id="3.40.47.10">
    <property type="match status" value="1"/>
</dbReference>
<dbReference type="InterPro" id="IPR016036">
    <property type="entry name" value="Malonyl_transacylase_ACP-bd"/>
</dbReference>
<dbReference type="Pfam" id="PF07993">
    <property type="entry name" value="NAD_binding_4"/>
    <property type="match status" value="1"/>
</dbReference>
<dbReference type="InterPro" id="IPR032821">
    <property type="entry name" value="PKS_assoc"/>
</dbReference>
<dbReference type="InterPro" id="IPR013968">
    <property type="entry name" value="PKS_KR"/>
</dbReference>
<evidence type="ECO:0000313" key="15">
    <source>
        <dbReference type="Proteomes" id="UP000664132"/>
    </source>
</evidence>
<dbReference type="Pfam" id="PF02801">
    <property type="entry name" value="Ketoacyl-synt_C"/>
    <property type="match status" value="1"/>
</dbReference>
<feature type="region of interest" description="C-terminal hotdog fold" evidence="9">
    <location>
        <begin position="1110"/>
        <end position="1263"/>
    </location>
</feature>
<dbReference type="InterPro" id="IPR020807">
    <property type="entry name" value="PKS_DH"/>
</dbReference>
<dbReference type="Gene3D" id="3.40.50.720">
    <property type="entry name" value="NAD(P)-binding Rossmann-like Domain"/>
    <property type="match status" value="2"/>
</dbReference>
<dbReference type="Proteomes" id="UP000664132">
    <property type="component" value="Unassembled WGS sequence"/>
</dbReference>
<keyword evidence="15" id="KW-1185">Reference proteome</keyword>
<dbReference type="InterPro" id="IPR049551">
    <property type="entry name" value="PKS_DH_C"/>
</dbReference>
<dbReference type="Pfam" id="PF16197">
    <property type="entry name" value="KAsynt_C_assoc"/>
    <property type="match status" value="1"/>
</dbReference>
<keyword evidence="6" id="KW-0677">Repeat</keyword>
<dbReference type="Pfam" id="PF23297">
    <property type="entry name" value="ACP_SdgA_C"/>
    <property type="match status" value="1"/>
</dbReference>
<dbReference type="GO" id="GO:0004312">
    <property type="term" value="F:fatty acid synthase activity"/>
    <property type="evidence" value="ECO:0007669"/>
    <property type="project" value="TreeGrafter"/>
</dbReference>
<dbReference type="InterPro" id="IPR001242">
    <property type="entry name" value="Condensation_dom"/>
</dbReference>
<dbReference type="SMART" id="SM00826">
    <property type="entry name" value="PKS_DH"/>
    <property type="match status" value="1"/>
</dbReference>
<dbReference type="Gene3D" id="3.30.559.10">
    <property type="entry name" value="Chloramphenicol acetyltransferase-like domain"/>
    <property type="match status" value="1"/>
</dbReference>
<dbReference type="InterPro" id="IPR010071">
    <property type="entry name" value="AA_adenyl_dom"/>
</dbReference>
<dbReference type="InterPro" id="IPR000873">
    <property type="entry name" value="AMP-dep_synth/lig_dom"/>
</dbReference>
<dbReference type="InterPro" id="IPR016039">
    <property type="entry name" value="Thiolase-like"/>
</dbReference>
<evidence type="ECO:0000256" key="3">
    <source>
        <dbReference type="ARBA" id="ARBA00022598"/>
    </source>
</evidence>
<dbReference type="Gene3D" id="1.10.1200.10">
    <property type="entry name" value="ACP-like"/>
    <property type="match status" value="1"/>
</dbReference>
<evidence type="ECO:0000256" key="2">
    <source>
        <dbReference type="ARBA" id="ARBA00022553"/>
    </source>
</evidence>
<evidence type="ECO:0000256" key="8">
    <source>
        <dbReference type="ARBA" id="ARBA00029443"/>
    </source>
</evidence>
<dbReference type="GO" id="GO:0016874">
    <property type="term" value="F:ligase activity"/>
    <property type="evidence" value="ECO:0007669"/>
    <property type="project" value="UniProtKB-KW"/>
</dbReference>
<dbReference type="PROSITE" id="PS00012">
    <property type="entry name" value="PHOSPHOPANTETHEINE"/>
    <property type="match status" value="1"/>
</dbReference>
<sequence length="3986" mass="438583">MAPTTQRGEPIAIIGSGCRFPGSSSTPTKLWDLLENPRDVLTPIPSDRYNVDGFYHKDGTHHGATDVRDAYLLSEDNHQFDAQFFSIQPAEAESMDPQQRLLLETVYDSLDSAGLRMEDLKGSSTSVYVGLMCADYGDMIVNDLDSIPTYAATGMARSIISNRISYFFDWHGPSMTIDTACSSSLVAMHQAVQGLRNGESRVAVAAGANLILGPVPFIAESKLHMLSAKGRSHMWDERADGYARGEGIASVVMKTLSAAIEDGDHIESIIRETGVNQDGRSKGITMPSQDAQADLIRATYERAGLNVLDKRDRCQYFEAHGTGTPAGDPVEAEAVSRAFFGPTSKSSDDNDVLYVGSIKTIVGHTEGTAGLAGVLKASLALQHSTIPPNMHFDKLSATVKPFYNNLEIATVAKKWPKLPAGVPRRASVNSFGFGGTNAHAILEAYDPEQHLVNGSVEVYKKDLQLRHAASPAPLFSPFVFSAASEKALLAQLQSYSTYLQEAPSLSPRDLAWTLQNRRSVLPFRAAFSSQTTAALAELIGAKLQASNDNASGASGLAIRPAPGATRLLGVFTGQGAQWPSMGAALIRQSAVVETTIDELEKSLAELPISDRPSWSLKAEILAGGKASRLSEAALAQPLCTAIQVVLVDLLKSAGVVFDAVVGHSSGEIGAAYAAGFITSYDAIRIAYYRGFHAGLARSSSGEKGGMLAVGTSLEDATEFCELSDFEGRITVAACNSSSSVTLSGDLDAIREASEVFEEEKKFVRMLKVDTAYHSHHMLPCAEAYMASLRACKIQLLVPSQQTSWYSSLREGIKMQFSSDLLDTYWKDNMVNTVLFSQAIEAAVQGVGSFSAALEVGPHPALQGPALSTIAEKLGSAIPYSGVLSRGKDDLESFTNAVGFLWMHASKPSVDFRTLEKFACPKSASPKLLKQLPAYPFDHERRFWHESRITRAFHGRKDLPHEVLGVKSRSSTEREIQWHNTLKVKELPWLQGHKLQGQIVFPAAGYICMALKAAETLVPSDTTPSLIEIKDLVIHKAISFYDENSGVEVLFTFNRTDSPTDEIKTATFTIYAALNKSSTEMTAMTTGRLEVTLSEPSPMALPARQQPVPNMTETAVDRFYEHLKTIGYEYTLDFQGMSATKRKMNFASGLIARPPTTDEDISFLMHPAVIDIAFQAVFLAYSAPNDGGLWSVSLPTHIQRFSINPLLCQIEAGRAVNLPFYSNLTDTLSSKIVADVAVYSEDSVHTVIQIEGMTASPLTPATPADDFPIFSETLWKVGNPDGNLIVTDADRATAAEIEFGYTLERIAFFYLKKLYHAFKEEERERSAPHFQSLFNFAGHICSLVAQDTHPFAKKEWESDSHDLIVSIAQSYPESVDVKLMVAVGENLPAAVRGESDILSHMTKDNALFRFYKEALGIPQSNEYISRMMKQLSHRYPHTNILEIGGGTGGATKSILGKLGRSFSSYTFTDISAGFFANAQEQFQDQASKMIYKTLNIEEDIIAQGFTPGSYDIIVASNVLHATQSIEKSLKNTRRLLKPGGYLVLLEITNNGPMRLGFDEGGLPGWWAGKEEGRILAPTITPPQWNEALLNSGFAGIDTMTPDHDTVVLPVSIMAAQAVDNKVEFLRDPFSSPNTIPKIKDLILVGGTTARVAEFIKEIKSMLAPFCIRITGVDAVEDIATMVLPPKYSVLSVTDLDVPVFKDFTATKLESLQKIFDQASNVLWITAGCRADDPYANMSVGIGRSVRLEMPHVRFQYLDIPIGSNPEPKQIAETLMRLQALSLWEQEGVLEKMLWTVEPEIAYENGNLMIPRIYEEEILNARFNSKRRPMTQEVAQATVPVEVTCLSQDMYELREMDVEECRSPISIRVQYSLLSSIKMKHIGYAFLGIGTDMRTNEKMIFISDHNSSIVTVPKNYTVPLHVSPDSEQRVLLLVAGHLLAGSIIDSVKEGSTIIVHQPEKVIEHMLRQRSSKKDIKILFTTSGEIGHGDSQTVAIPAKTSLYHLKSMLPAKTVAFFDLSDIRSDPGDLATRIRSCLPTFCKQKNHSSFLATESELVEGVQLDHANIILRLAIDCAISGPFAHDVPINVIDPRDISLNTNNRGLLSSVLDWTASPTVPVRVELADHRNLFSKDKTYLMVGLTADVGNSLCEWMVSKGAKYLVLTSRNPQLSEEWLKMMKDMGAVITIESLDVTSRDAVHTFVEKIRSTHPPIAGVANGAMVLRDTMFSNMDLETMVTVLKPKVDGSRYLDECFSENTLDFFIMFGSLASVLGNSGQSNYNAANMFLTGLAAQRRKRGLAGSCMDLAGIIGLGYLSRANLFTHQLLIRAGTSFTSERDLHQVFAEAVIAGKPDSGRNSELTVGLRRTNASEHPPVPWYNNPRFSHYVIEEEIAKSTGDKKNTVMVKKELESATNMDEAYQVIKTCFFIKVQITLQLPADIKISEQVPLSELGVDSLVAVDIRTWFQKELEVDMAVLKLLAGASIGELLRDALEKVPKTFMPNLQSEKNSSVEEKSKTDIIQVDATQGPSSSSDAESSPIELNFTSVPTSDLSETDGSSRSLSGEEEDLYAEFKEPEPVVVAAPTLTRAEKMSIPQATFWFLKHYLQDQTTFNITFSTCMSGDLRIDDLERAVRTVGEKHEILQTCFFEGEDGELMQGIMDNPPFHLEQKTIDDEDEVTVEFEKIRTHVYDIEHGETLRVVLLKLSPTTNFVIVGYPHIALDGHSFSIFFSEVQDVYNGKMLSPAALKYTDFATSTRNAIKNGEMHKELDFWKKEFATVPSPLPLLPFSQVTNRHPVSTYAQNLVDYRLDQALGLKIMAFARQNSCTPFHFFLTAMKALLFRLLDTEDICIGIADANRSEEGAMGVMGLFLNLLPLRFRAVKKQSFAQAIKETRDKAYSALANDRLPFDTLVNELNIQRDVTYSPLFQAFFDYRQTTPEKQPFGNCTTEKDVWDFGRTSYDFNIDILENPTGGSVITLKTQAGLYSRDDTEKLMGIYINLLHSFVGSARIRLDDPTMSTDLGVNKIAFHGQGRSMVSTWPATLVHRIEQITKQHPDRIAVKDGNNTILTYQAFFDRVQAIALALLRSGVEPGQRVAMFQDPSVDFVCSMLAVLRIGAVYVPLDLRNPLPRLAGIVADCQTVAVLAHDRTVYDSPRLSPTAKIINVTGLSTSETTPILTTPQSPAMVLYTSGSTGEPKGIVLTHSGLINEIEGFSKEYAVGPETILQQSAVSVDICNAQVFTALSLGGSLYVVPKEKRGDPVQLCNLILEEKITYTKATSSEYSMLIKYGKETLSKCKQWTTAWSAGESLSPQQALEFRILNLPLLRLFNSYGPAEITMSCTKIEVPYWTEDNLVISAGRPLPNYSIYVVDKAGKRLPEGIVGEICVGGAGVAKGYLHQEELTKAKFIPNNFATPEQKALGWNRLYRTGDRGYLASDGTLLFKGRMSGDSQVKLRGLRIELGDIESTIIRTGNGTISEAIASLVGEPPFIIAHVVLSTTSKVKDKQAYLKFILNSLELPQYMVPALLVPLDQLPLTPNAKVDRRAIQALPLPTSTPRAQTQTELTNMEHQVVSLWANVIPEHVLGNSHLDADTDFFKVGGNSLLLVRLQAIIKERFSIILPLVKLYEYSTISKLAGVISDSSALQPILWEDEVKLRLPHARGSEHHDPQPLNVHNKNVLLTGATGYLGRHILDQLVSDNNVSEIHCVAIRRKEGQGSEESRIQNPSDKIVEYSGDLSSRRLGLSIEDFDNLAGSADLIIHCGANRAFWEDYRVLRKPNLGSTVELVNLSARRKIPIHFVSSGGVLLLGDQPQIHPVSVSQSLPPDDGSNGYVASKWAAEAYLQNAAKRLSIPICIHRTTPSLSDTAIPAGMLDDIVRISTKIEAFPILDDWHGTLDLMSVSTMAKDLLTVPFYLSGSEEVGQPKFIHHASQVKISSEELDSALTPYVQLGMFEKISLLKWIGRLKEEGFGYFVASQDATMSNGGSRAFVSRR</sequence>
<dbReference type="EMBL" id="JAFJYH010000322">
    <property type="protein sequence ID" value="KAG4413304.1"/>
    <property type="molecule type" value="Genomic_DNA"/>
</dbReference>
<feature type="region of interest" description="Disordered" evidence="10">
    <location>
        <begin position="2499"/>
        <end position="2563"/>
    </location>
</feature>
<dbReference type="InterPro" id="IPR045851">
    <property type="entry name" value="AMP-bd_C_sf"/>
</dbReference>
<feature type="domain" description="PKS/mFAS DH" evidence="13">
    <location>
        <begin position="960"/>
        <end position="1263"/>
    </location>
</feature>
<dbReference type="GO" id="GO:0008168">
    <property type="term" value="F:methyltransferase activity"/>
    <property type="evidence" value="ECO:0007669"/>
    <property type="project" value="UniProtKB-KW"/>
</dbReference>
<evidence type="ECO:0000256" key="9">
    <source>
        <dbReference type="PROSITE-ProRule" id="PRU01363"/>
    </source>
</evidence>
<dbReference type="SUPFAM" id="SSF52777">
    <property type="entry name" value="CoA-dependent acyltransferases"/>
    <property type="match status" value="2"/>
</dbReference>
<dbReference type="Pfam" id="PF00668">
    <property type="entry name" value="Condensation"/>
    <property type="match status" value="1"/>
</dbReference>
<dbReference type="Pfam" id="PF08242">
    <property type="entry name" value="Methyltransf_12"/>
    <property type="match status" value="1"/>
</dbReference>
<dbReference type="Pfam" id="PF00550">
    <property type="entry name" value="PP-binding"/>
    <property type="match status" value="1"/>
</dbReference>
<dbReference type="GO" id="GO:0032259">
    <property type="term" value="P:methylation"/>
    <property type="evidence" value="ECO:0007669"/>
    <property type="project" value="UniProtKB-KW"/>
</dbReference>
<dbReference type="GO" id="GO:0031177">
    <property type="term" value="F:phosphopantetheine binding"/>
    <property type="evidence" value="ECO:0007669"/>
    <property type="project" value="InterPro"/>
</dbReference>
<feature type="active site" description="Proton donor; for dehydratase activity" evidence="9">
    <location>
        <position position="1170"/>
    </location>
</feature>
<dbReference type="SUPFAM" id="SSF52151">
    <property type="entry name" value="FabD/lysophospholipase-like"/>
    <property type="match status" value="1"/>
</dbReference>
<dbReference type="Pfam" id="PF00501">
    <property type="entry name" value="AMP-binding"/>
    <property type="match status" value="1"/>
</dbReference>
<dbReference type="Pfam" id="PF00109">
    <property type="entry name" value="ketoacyl-synt"/>
    <property type="match status" value="1"/>
</dbReference>
<evidence type="ECO:0000256" key="10">
    <source>
        <dbReference type="SAM" id="MobiDB-lite"/>
    </source>
</evidence>
<dbReference type="InterPro" id="IPR014031">
    <property type="entry name" value="Ketoacyl_synth_C"/>
</dbReference>
<keyword evidence="7" id="KW-0511">Multifunctional enzyme</keyword>
<dbReference type="Pfam" id="PF21089">
    <property type="entry name" value="PKS_DH_N"/>
    <property type="match status" value="1"/>
</dbReference>
<dbReference type="Pfam" id="PF00698">
    <property type="entry name" value="Acyl_transf_1"/>
    <property type="match status" value="1"/>
</dbReference>
<organism evidence="14 15">
    <name type="scientific">Cadophora malorum</name>
    <dbReference type="NCBI Taxonomy" id="108018"/>
    <lineage>
        <taxon>Eukaryota</taxon>
        <taxon>Fungi</taxon>
        <taxon>Dikarya</taxon>
        <taxon>Ascomycota</taxon>
        <taxon>Pezizomycotina</taxon>
        <taxon>Leotiomycetes</taxon>
        <taxon>Helotiales</taxon>
        <taxon>Ploettnerulaceae</taxon>
        <taxon>Cadophora</taxon>
    </lineage>
</organism>
<dbReference type="InterPro" id="IPR029063">
    <property type="entry name" value="SAM-dependent_MTases_sf"/>
</dbReference>
<dbReference type="CDD" id="cd00833">
    <property type="entry name" value="PKS"/>
    <property type="match status" value="1"/>
</dbReference>
<dbReference type="SUPFAM" id="SSF56801">
    <property type="entry name" value="Acetyl-CoA synthetase-like"/>
    <property type="match status" value="1"/>
</dbReference>
<dbReference type="SUPFAM" id="SSF47336">
    <property type="entry name" value="ACP-like"/>
    <property type="match status" value="2"/>
</dbReference>
<keyword evidence="1" id="KW-0596">Phosphopantetheine</keyword>
<feature type="active site" description="Proton acceptor; for dehydratase activity" evidence="9">
    <location>
        <position position="992"/>
    </location>
</feature>
<dbReference type="InterPro" id="IPR020806">
    <property type="entry name" value="PKS_PP-bd"/>
</dbReference>
<protein>
    <submittedName>
        <fullName evidence="14">Uncharacterized protein</fullName>
    </submittedName>
</protein>
<feature type="domain" description="Carrier" evidence="11">
    <location>
        <begin position="3556"/>
        <end position="3636"/>
    </location>
</feature>
<comment type="caution">
    <text evidence="14">The sequence shown here is derived from an EMBL/GenBank/DDBJ whole genome shotgun (WGS) entry which is preliminary data.</text>
</comment>
<dbReference type="CDD" id="cd02440">
    <property type="entry name" value="AdoMet_MTases"/>
    <property type="match status" value="1"/>
</dbReference>
<dbReference type="InterPro" id="IPR014030">
    <property type="entry name" value="Ketoacyl_synth_N"/>
</dbReference>
<feature type="domain" description="Carrier" evidence="11">
    <location>
        <begin position="2416"/>
        <end position="2491"/>
    </location>
</feature>
<keyword evidence="3" id="KW-0436">Ligase</keyword>
<dbReference type="PROSITE" id="PS00455">
    <property type="entry name" value="AMP_BINDING"/>
    <property type="match status" value="1"/>
</dbReference>
<dbReference type="SMART" id="SM00827">
    <property type="entry name" value="PKS_AT"/>
    <property type="match status" value="1"/>
</dbReference>
<keyword evidence="5" id="KW-0808">Transferase</keyword>
<reference evidence="14" key="1">
    <citation type="submission" date="2021-02" db="EMBL/GenBank/DDBJ databases">
        <title>Genome sequence Cadophora malorum strain M34.</title>
        <authorList>
            <person name="Stefanovic E."/>
            <person name="Vu D."/>
            <person name="Scully C."/>
            <person name="Dijksterhuis J."/>
            <person name="Roader J."/>
            <person name="Houbraken J."/>
        </authorList>
    </citation>
    <scope>NUCLEOTIDE SEQUENCE</scope>
    <source>
        <strain evidence="14">M34</strain>
    </source>
</reference>
<dbReference type="Gene3D" id="3.40.366.10">
    <property type="entry name" value="Malonyl-Coenzyme A Acyl Carrier Protein, domain 2"/>
    <property type="match status" value="1"/>
</dbReference>
<dbReference type="OrthoDB" id="329835at2759"/>
<evidence type="ECO:0000259" key="13">
    <source>
        <dbReference type="PROSITE" id="PS52019"/>
    </source>
</evidence>
<dbReference type="PROSITE" id="PS00606">
    <property type="entry name" value="KS3_1"/>
    <property type="match status" value="1"/>
</dbReference>
<dbReference type="InterPro" id="IPR049552">
    <property type="entry name" value="PKS_DH_N"/>
</dbReference>
<dbReference type="GO" id="GO:0006633">
    <property type="term" value="P:fatty acid biosynthetic process"/>
    <property type="evidence" value="ECO:0007669"/>
    <property type="project" value="InterPro"/>
</dbReference>
<dbReference type="PROSITE" id="PS52004">
    <property type="entry name" value="KS3_2"/>
    <property type="match status" value="1"/>
</dbReference>
<dbReference type="Gene3D" id="3.40.50.12780">
    <property type="entry name" value="N-terminal domain of ligase-like"/>
    <property type="match status" value="1"/>
</dbReference>
<dbReference type="InterPro" id="IPR036291">
    <property type="entry name" value="NAD(P)-bd_dom_sf"/>
</dbReference>
<evidence type="ECO:0000256" key="7">
    <source>
        <dbReference type="ARBA" id="ARBA00023268"/>
    </source>
</evidence>
<dbReference type="Gene3D" id="3.30.70.3290">
    <property type="match status" value="1"/>
</dbReference>
<dbReference type="InterPro" id="IPR018201">
    <property type="entry name" value="Ketoacyl_synth_AS"/>
</dbReference>
<dbReference type="SUPFAM" id="SSF51735">
    <property type="entry name" value="NAD(P)-binding Rossmann-fold domains"/>
    <property type="match status" value="2"/>
</dbReference>
<dbReference type="Gene3D" id="3.40.50.150">
    <property type="entry name" value="Vaccinia Virus protein VP39"/>
    <property type="match status" value="1"/>
</dbReference>
<dbReference type="InterPro" id="IPR014043">
    <property type="entry name" value="Acyl_transferase_dom"/>
</dbReference>
<dbReference type="SUPFAM" id="SSF55048">
    <property type="entry name" value="Probable ACP-binding domain of malonyl-CoA ACP transacylase"/>
    <property type="match status" value="1"/>
</dbReference>
<dbReference type="SMART" id="SM00823">
    <property type="entry name" value="PKS_PP"/>
    <property type="match status" value="2"/>
</dbReference>
<accession>A0A8H7T4J0</accession>
<dbReference type="Gene3D" id="3.10.129.110">
    <property type="entry name" value="Polyketide synthase dehydratase"/>
    <property type="match status" value="1"/>
</dbReference>
<evidence type="ECO:0000313" key="14">
    <source>
        <dbReference type="EMBL" id="KAG4413304.1"/>
    </source>
</evidence>
<dbReference type="InterPro" id="IPR042099">
    <property type="entry name" value="ANL_N_sf"/>
</dbReference>
<dbReference type="PROSITE" id="PS50075">
    <property type="entry name" value="CARRIER"/>
    <property type="match status" value="2"/>
</dbReference>
<dbReference type="PANTHER" id="PTHR43775:SF20">
    <property type="entry name" value="HYBRID PKS-NRPS SYNTHETASE APDA"/>
    <property type="match status" value="1"/>
</dbReference>
<dbReference type="CDD" id="cd19532">
    <property type="entry name" value="C_PKS-NRPS"/>
    <property type="match status" value="1"/>
</dbReference>
<dbReference type="FunFam" id="3.40.47.10:FF:000019">
    <property type="entry name" value="Polyketide synthase type I"/>
    <property type="match status" value="1"/>
</dbReference>
<evidence type="ECO:0000256" key="5">
    <source>
        <dbReference type="ARBA" id="ARBA00022679"/>
    </source>
</evidence>
<comment type="similarity">
    <text evidence="8">In the C-terminal section; belongs to the NRP synthetase family.</text>
</comment>
<dbReference type="InterPro" id="IPR001227">
    <property type="entry name" value="Ac_transferase_dom_sf"/>
</dbReference>
<gene>
    <name evidence="14" type="ORF">IFR04_013564</name>
</gene>
<dbReference type="InterPro" id="IPR036736">
    <property type="entry name" value="ACP-like_sf"/>
</dbReference>
<dbReference type="InterPro" id="IPR016035">
    <property type="entry name" value="Acyl_Trfase/lysoPLipase"/>
</dbReference>
<dbReference type="InterPro" id="IPR020841">
    <property type="entry name" value="PKS_Beta-ketoAc_synthase_dom"/>
</dbReference>
<dbReference type="InterPro" id="IPR057326">
    <property type="entry name" value="KR_dom"/>
</dbReference>
<dbReference type="InterPro" id="IPR006162">
    <property type="entry name" value="Ppantetheine_attach_site"/>
</dbReference>
<evidence type="ECO:0000259" key="11">
    <source>
        <dbReference type="PROSITE" id="PS50075"/>
    </source>
</evidence>
<keyword evidence="4" id="KW-0489">Methyltransferase</keyword>
<dbReference type="InterPro" id="IPR049900">
    <property type="entry name" value="PKS_mFAS_DH"/>
</dbReference>
<dbReference type="NCBIfam" id="TIGR01733">
    <property type="entry name" value="AA-adenyl-dom"/>
    <property type="match status" value="1"/>
</dbReference>
<dbReference type="SMART" id="SM00822">
    <property type="entry name" value="PKS_KR"/>
    <property type="match status" value="1"/>
</dbReference>
<feature type="domain" description="Ketosynthase family 3 (KS3)" evidence="12">
    <location>
        <begin position="8"/>
        <end position="444"/>
    </location>
</feature>
<name>A0A8H7T4J0_9HELO</name>
<dbReference type="GO" id="GO:0004315">
    <property type="term" value="F:3-oxoacyl-[acyl-carrier-protein] synthase activity"/>
    <property type="evidence" value="ECO:0007669"/>
    <property type="project" value="InterPro"/>
</dbReference>
<dbReference type="GO" id="GO:0009403">
    <property type="term" value="P:toxin biosynthetic process"/>
    <property type="evidence" value="ECO:0007669"/>
    <property type="project" value="UniProtKB-ARBA"/>
</dbReference>
<feature type="compositionally biased region" description="Polar residues" evidence="10">
    <location>
        <begin position="2538"/>
        <end position="2557"/>
    </location>
</feature>
<keyword evidence="2" id="KW-0597">Phosphoprotein</keyword>
<proteinExistence type="inferred from homology"/>
<dbReference type="PANTHER" id="PTHR43775">
    <property type="entry name" value="FATTY ACID SYNTHASE"/>
    <property type="match status" value="1"/>
</dbReference>
<feature type="region of interest" description="N-terminal hotdog fold" evidence="9">
    <location>
        <begin position="960"/>
        <end position="1095"/>
    </location>
</feature>
<dbReference type="InterPro" id="IPR023213">
    <property type="entry name" value="CAT-like_dom_sf"/>
</dbReference>
<dbReference type="InterPro" id="IPR009081">
    <property type="entry name" value="PP-bd_ACP"/>
</dbReference>
<evidence type="ECO:0000256" key="1">
    <source>
        <dbReference type="ARBA" id="ARBA00022450"/>
    </source>
</evidence>
<dbReference type="SMART" id="SM00825">
    <property type="entry name" value="PKS_KS"/>
    <property type="match status" value="1"/>
</dbReference>
<dbReference type="InterPro" id="IPR050091">
    <property type="entry name" value="PKS_NRPS_Biosynth_Enz"/>
</dbReference>
<evidence type="ECO:0000256" key="4">
    <source>
        <dbReference type="ARBA" id="ARBA00022603"/>
    </source>
</evidence>
<dbReference type="PROSITE" id="PS52019">
    <property type="entry name" value="PKS_MFAS_DH"/>
    <property type="match status" value="1"/>
</dbReference>
<evidence type="ECO:0000259" key="12">
    <source>
        <dbReference type="PROSITE" id="PS52004"/>
    </source>
</evidence>
<evidence type="ECO:0000256" key="6">
    <source>
        <dbReference type="ARBA" id="ARBA00022737"/>
    </source>
</evidence>
<dbReference type="SUPFAM" id="SSF53901">
    <property type="entry name" value="Thiolase-like"/>
    <property type="match status" value="1"/>
</dbReference>
<dbReference type="CDD" id="cd05930">
    <property type="entry name" value="A_NRPS"/>
    <property type="match status" value="1"/>
</dbReference>
<dbReference type="Gene3D" id="3.30.559.30">
    <property type="entry name" value="Nonribosomal peptide synthetase, condensation domain"/>
    <property type="match status" value="1"/>
</dbReference>
<dbReference type="Pfam" id="PF08659">
    <property type="entry name" value="KR"/>
    <property type="match status" value="1"/>
</dbReference>